<evidence type="ECO:0000313" key="2">
    <source>
        <dbReference type="EMBL" id="MDB0524277.1"/>
    </source>
</evidence>
<evidence type="ECO:0000313" key="3">
    <source>
        <dbReference type="Proteomes" id="UP001143674"/>
    </source>
</evidence>
<comment type="caution">
    <text evidence="2">The sequence shown here is derived from an EMBL/GenBank/DDBJ whole genome shotgun (WGS) entry which is preliminary data.</text>
</comment>
<dbReference type="PANTHER" id="PTHR36154">
    <property type="entry name" value="DNA-BINDING TRANSCRIPTIONAL ACTIVATOR ALPA"/>
    <property type="match status" value="1"/>
</dbReference>
<evidence type="ECO:0000256" key="1">
    <source>
        <dbReference type="SAM" id="MobiDB-lite"/>
    </source>
</evidence>
<protein>
    <submittedName>
        <fullName evidence="2">AlpA family phage regulatory protein</fullName>
    </submittedName>
</protein>
<dbReference type="EMBL" id="JAIVEX010000013">
    <property type="protein sequence ID" value="MDB0524277.1"/>
    <property type="molecule type" value="Genomic_DNA"/>
</dbReference>
<name>A0AAE3T668_RALSL</name>
<proteinExistence type="predicted"/>
<dbReference type="AlphaFoldDB" id="A0AAE3T668"/>
<dbReference type="PANTHER" id="PTHR36154:SF1">
    <property type="entry name" value="DNA-BINDING TRANSCRIPTIONAL ACTIVATOR ALPA"/>
    <property type="match status" value="1"/>
</dbReference>
<dbReference type="InterPro" id="IPR010260">
    <property type="entry name" value="AlpA"/>
</dbReference>
<dbReference type="Pfam" id="PF05930">
    <property type="entry name" value="Phage_AlpA"/>
    <property type="match status" value="1"/>
</dbReference>
<feature type="compositionally biased region" description="Polar residues" evidence="1">
    <location>
        <begin position="1"/>
        <end position="29"/>
    </location>
</feature>
<gene>
    <name evidence="2" type="ORF">LBW55_21970</name>
</gene>
<dbReference type="RefSeq" id="WP_247589041.1">
    <property type="nucleotide sequence ID" value="NZ_JABZEH010000001.1"/>
</dbReference>
<feature type="region of interest" description="Disordered" evidence="1">
    <location>
        <begin position="1"/>
        <end position="31"/>
    </location>
</feature>
<sequence length="92" mass="10186">MSTQLQGTAQRQVSPKPTPMFSSASQTTRQSDKALRVLRVKQLVERTNLSRATLYVLMSSDPTFPPKIKLTARSVGFLESDVDAWITSRAAC</sequence>
<organism evidence="2 3">
    <name type="scientific">Ralstonia solanacearum</name>
    <name type="common">Pseudomonas solanacearum</name>
    <dbReference type="NCBI Taxonomy" id="305"/>
    <lineage>
        <taxon>Bacteria</taxon>
        <taxon>Pseudomonadati</taxon>
        <taxon>Pseudomonadota</taxon>
        <taxon>Betaproteobacteria</taxon>
        <taxon>Burkholderiales</taxon>
        <taxon>Burkholderiaceae</taxon>
        <taxon>Ralstonia</taxon>
        <taxon>Ralstonia solanacearum species complex</taxon>
    </lineage>
</organism>
<reference evidence="2" key="1">
    <citation type="submission" date="2021-09" db="EMBL/GenBank/DDBJ databases">
        <title>Genomic analysis of Ralstonia spp.</title>
        <authorList>
            <person name="Aburjaile F."/>
            <person name="Ariute J.C."/>
            <person name="Pais A.K.L."/>
            <person name="Albuquerque G.M.R."/>
            <person name="Silva A.M.F."/>
            <person name="Brenig B."/>
            <person name="Azevedo V."/>
            <person name="Matiuzzi M."/>
            <person name="Ramos R."/>
            <person name="Goes-Neto A."/>
            <person name="Soares S."/>
            <person name="Iseppon A.M.B."/>
            <person name="Souza E."/>
            <person name="Gama M."/>
        </authorList>
    </citation>
    <scope>NUCLEOTIDE SEQUENCE</scope>
    <source>
        <strain evidence="2">B4</strain>
    </source>
</reference>
<dbReference type="Proteomes" id="UP001143674">
    <property type="component" value="Unassembled WGS sequence"/>
</dbReference>
<dbReference type="Gene3D" id="1.10.238.160">
    <property type="match status" value="1"/>
</dbReference>
<dbReference type="InterPro" id="IPR052931">
    <property type="entry name" value="Prophage_regulatory_activator"/>
</dbReference>
<accession>A0AAE3T668</accession>